<evidence type="ECO:0000313" key="3">
    <source>
        <dbReference type="Proteomes" id="UP000662783"/>
    </source>
</evidence>
<evidence type="ECO:0000313" key="2">
    <source>
        <dbReference type="EMBL" id="QSE95957.1"/>
    </source>
</evidence>
<feature type="transmembrane region" description="Helical" evidence="1">
    <location>
        <begin position="134"/>
        <end position="153"/>
    </location>
</feature>
<feature type="transmembrane region" description="Helical" evidence="1">
    <location>
        <begin position="6"/>
        <end position="26"/>
    </location>
</feature>
<dbReference type="AlphaFoldDB" id="A0A974WFB1"/>
<dbReference type="RefSeq" id="WP_205720470.1">
    <property type="nucleotide sequence ID" value="NZ_CP070608.1"/>
</dbReference>
<dbReference type="KEGG" id="fuv:JR347_10020"/>
<proteinExistence type="predicted"/>
<accession>A0A974WFB1</accession>
<keyword evidence="1" id="KW-0472">Membrane</keyword>
<reference evidence="2" key="1">
    <citation type="submission" date="2021-02" db="EMBL/GenBank/DDBJ databases">
        <title>Fulvivirga sp. S481 isolated from sea water.</title>
        <authorList>
            <person name="Bae S.S."/>
            <person name="Baek K."/>
        </authorList>
    </citation>
    <scope>NUCLEOTIDE SEQUENCE</scope>
    <source>
        <strain evidence="2">S481</strain>
    </source>
</reference>
<keyword evidence="1" id="KW-0812">Transmembrane</keyword>
<feature type="transmembrane region" description="Helical" evidence="1">
    <location>
        <begin position="206"/>
        <end position="226"/>
    </location>
</feature>
<feature type="transmembrane region" description="Helical" evidence="1">
    <location>
        <begin position="68"/>
        <end position="88"/>
    </location>
</feature>
<keyword evidence="3" id="KW-1185">Reference proteome</keyword>
<feature type="transmembrane region" description="Helical" evidence="1">
    <location>
        <begin position="165"/>
        <end position="186"/>
    </location>
</feature>
<name>A0A974WFB1_9BACT</name>
<sequence>MTLAAGYLALSILVTILLFVIGEHTIRKTFEANYIKKLLILISGLLGWNIYIWLMANSGLIADFSFPPKFFLTLILPAFIFTGAFIYTNRNKQWIQNIPTQWLVYVQTYRIAIEVLFVYSVTASILPPQVTIEGYNFDMIFASSAPVIALLVFQFNQLPLKAILYWNYAGLLIILSIIILFLTSIYAPHLYPESPYISLKFTSYPFVLVAGYLMPAAVFIHVLSIVQLTKR</sequence>
<dbReference type="EMBL" id="CP070608">
    <property type="protein sequence ID" value="QSE95957.1"/>
    <property type="molecule type" value="Genomic_DNA"/>
</dbReference>
<organism evidence="2 3">
    <name type="scientific">Fulvivirga lutea</name>
    <dbReference type="NCBI Taxonomy" id="2810512"/>
    <lineage>
        <taxon>Bacteria</taxon>
        <taxon>Pseudomonadati</taxon>
        <taxon>Bacteroidota</taxon>
        <taxon>Cytophagia</taxon>
        <taxon>Cytophagales</taxon>
        <taxon>Fulvivirgaceae</taxon>
        <taxon>Fulvivirga</taxon>
    </lineage>
</organism>
<gene>
    <name evidence="2" type="ORF">JR347_10020</name>
</gene>
<feature type="transmembrane region" description="Helical" evidence="1">
    <location>
        <begin position="109"/>
        <end position="128"/>
    </location>
</feature>
<protein>
    <submittedName>
        <fullName evidence="2">Uncharacterized protein</fullName>
    </submittedName>
</protein>
<feature type="transmembrane region" description="Helical" evidence="1">
    <location>
        <begin position="38"/>
        <end position="56"/>
    </location>
</feature>
<evidence type="ECO:0000256" key="1">
    <source>
        <dbReference type="SAM" id="Phobius"/>
    </source>
</evidence>
<keyword evidence="1" id="KW-1133">Transmembrane helix</keyword>
<dbReference type="Proteomes" id="UP000662783">
    <property type="component" value="Chromosome"/>
</dbReference>